<dbReference type="AlphaFoldDB" id="A0A4Q1BVY5"/>
<evidence type="ECO:0000259" key="2">
    <source>
        <dbReference type="PROSITE" id="PS50904"/>
    </source>
</evidence>
<dbReference type="Proteomes" id="UP000289152">
    <property type="component" value="Unassembled WGS sequence"/>
</dbReference>
<proteinExistence type="predicted"/>
<protein>
    <recommendedName>
        <fullName evidence="2">PRELI/MSF1 domain-containing protein</fullName>
    </recommendedName>
</protein>
<evidence type="ECO:0000256" key="1">
    <source>
        <dbReference type="SAM" id="MobiDB-lite"/>
    </source>
</evidence>
<evidence type="ECO:0000313" key="4">
    <source>
        <dbReference type="Proteomes" id="UP000289152"/>
    </source>
</evidence>
<dbReference type="Pfam" id="PF04707">
    <property type="entry name" value="PRELI"/>
    <property type="match status" value="1"/>
</dbReference>
<dbReference type="InParanoid" id="A0A4Q1BVY5"/>
<dbReference type="STRING" id="5217.A0A4Q1BVY5"/>
<keyword evidence="4" id="KW-1185">Reference proteome</keyword>
<organism evidence="3 4">
    <name type="scientific">Tremella mesenterica</name>
    <name type="common">Jelly fungus</name>
    <dbReference type="NCBI Taxonomy" id="5217"/>
    <lineage>
        <taxon>Eukaryota</taxon>
        <taxon>Fungi</taxon>
        <taxon>Dikarya</taxon>
        <taxon>Basidiomycota</taxon>
        <taxon>Agaricomycotina</taxon>
        <taxon>Tremellomycetes</taxon>
        <taxon>Tremellales</taxon>
        <taxon>Tremellaceae</taxon>
        <taxon>Tremella</taxon>
    </lineage>
</organism>
<dbReference type="EMBL" id="SDIL01000002">
    <property type="protein sequence ID" value="RXK42305.1"/>
    <property type="molecule type" value="Genomic_DNA"/>
</dbReference>
<dbReference type="GO" id="GO:0005758">
    <property type="term" value="C:mitochondrial intermembrane space"/>
    <property type="evidence" value="ECO:0007669"/>
    <property type="project" value="InterPro"/>
</dbReference>
<dbReference type="PANTHER" id="PTHR11158">
    <property type="entry name" value="MSF1/PX19 RELATED"/>
    <property type="match status" value="1"/>
</dbReference>
<sequence>MITDLSPEPTATPLLAFFLRYPNPFARHVLSVDVLSRRIDPQTGQLHTTRLILKRGILPKWANQWLPVAGASGGRGLDAWVLEESVVDPPDWGDPSSVASTSIHSPFTTSVSQLSSSISSSPSLSQSSSSSTPTPTTETLSQSTTPSSTYQYVSSYEDQRTGSVLETAEEEEHSRRQPRLRVVQGNLNHRKFMHVIEGGEIVAGPNGSTLHHTTAEIRSNFGGAWSNLVRQRIESYGIGKFEVNTETARKGMALILDLLRRREPLPGREEVDDEEGK</sequence>
<name>A0A4Q1BVY5_TREME</name>
<feature type="region of interest" description="Disordered" evidence="1">
    <location>
        <begin position="114"/>
        <end position="179"/>
    </location>
</feature>
<feature type="compositionally biased region" description="Low complexity" evidence="1">
    <location>
        <begin position="114"/>
        <end position="156"/>
    </location>
</feature>
<dbReference type="InterPro" id="IPR006797">
    <property type="entry name" value="PRELI/MSF1_dom"/>
</dbReference>
<gene>
    <name evidence="3" type="ORF">M231_00295</name>
</gene>
<dbReference type="VEuPathDB" id="FungiDB:TREMEDRAFT_74263"/>
<feature type="domain" description="PRELI/MSF1" evidence="2">
    <location>
        <begin position="1"/>
        <end position="175"/>
    </location>
</feature>
<reference evidence="3 4" key="1">
    <citation type="submission" date="2016-06" db="EMBL/GenBank/DDBJ databases">
        <title>Evolution of pathogenesis and genome organization in the Tremellales.</title>
        <authorList>
            <person name="Cuomo C."/>
            <person name="Litvintseva A."/>
            <person name="Heitman J."/>
            <person name="Chen Y."/>
            <person name="Sun S."/>
            <person name="Springer D."/>
            <person name="Dromer F."/>
            <person name="Young S."/>
            <person name="Zeng Q."/>
            <person name="Chapman S."/>
            <person name="Gujja S."/>
            <person name="Saif S."/>
            <person name="Birren B."/>
        </authorList>
    </citation>
    <scope>NUCLEOTIDE SEQUENCE [LARGE SCALE GENOMIC DNA]</scope>
    <source>
        <strain evidence="3 4">ATCC 28783</strain>
    </source>
</reference>
<dbReference type="OrthoDB" id="341300at2759"/>
<dbReference type="InterPro" id="IPR037365">
    <property type="entry name" value="Slowmo/Ups"/>
</dbReference>
<evidence type="ECO:0000313" key="3">
    <source>
        <dbReference type="EMBL" id="RXK42305.1"/>
    </source>
</evidence>
<accession>A0A4Q1BVY5</accession>
<dbReference type="PROSITE" id="PS50904">
    <property type="entry name" value="PRELI_MSF1"/>
    <property type="match status" value="1"/>
</dbReference>
<comment type="caution">
    <text evidence="3">The sequence shown here is derived from an EMBL/GenBank/DDBJ whole genome shotgun (WGS) entry which is preliminary data.</text>
</comment>